<evidence type="ECO:0000313" key="2">
    <source>
        <dbReference type="EMBL" id="MDA1359138.1"/>
    </source>
</evidence>
<protein>
    <submittedName>
        <fullName evidence="2">GNAT family N-acetyltransferase</fullName>
    </submittedName>
</protein>
<evidence type="ECO:0000259" key="1">
    <source>
        <dbReference type="PROSITE" id="PS51186"/>
    </source>
</evidence>
<dbReference type="Pfam" id="PF13302">
    <property type="entry name" value="Acetyltransf_3"/>
    <property type="match status" value="1"/>
</dbReference>
<evidence type="ECO:0000313" key="3">
    <source>
        <dbReference type="Proteomes" id="UP001146067"/>
    </source>
</evidence>
<dbReference type="InterPro" id="IPR016181">
    <property type="entry name" value="Acyl_CoA_acyltransferase"/>
</dbReference>
<dbReference type="Gene3D" id="3.40.630.30">
    <property type="match status" value="1"/>
</dbReference>
<dbReference type="PROSITE" id="PS51186">
    <property type="entry name" value="GNAT"/>
    <property type="match status" value="1"/>
</dbReference>
<sequence>MATAAAAFAHPDLVRSFDMGDRMGDTAYLLDTERTRLRPWRLADAPALVEMNRQPDMLRYANEDRADTLPEAVRWIEEQQRYLSSHGYGIVALEERASGALIGFVGLATPTFLPELLPATDIGWRIRRELWNRGLATEAARAVLDWAHGPLGIPEVLAISNAGNRASIRVMEKLGMVLGRAATVPETGTPVVVYVSKAPAERQRVEDGART</sequence>
<dbReference type="InterPro" id="IPR051531">
    <property type="entry name" value="N-acetyltransferase"/>
</dbReference>
<dbReference type="GO" id="GO:0016747">
    <property type="term" value="F:acyltransferase activity, transferring groups other than amino-acyl groups"/>
    <property type="evidence" value="ECO:0007669"/>
    <property type="project" value="InterPro"/>
</dbReference>
<reference evidence="2" key="1">
    <citation type="submission" date="2022-12" db="EMBL/GenBank/DDBJ databases">
        <title>Gycomyces niveus sp.nov.,a novel actinomycete isolated from soil in Shouguan.</title>
        <authorList>
            <person name="Yang X."/>
        </authorList>
    </citation>
    <scope>NUCLEOTIDE SEQUENCE</scope>
    <source>
        <strain evidence="2">NEAU-A15</strain>
    </source>
</reference>
<dbReference type="InterPro" id="IPR000182">
    <property type="entry name" value="GNAT_dom"/>
</dbReference>
<dbReference type="Proteomes" id="UP001146067">
    <property type="component" value="Unassembled WGS sequence"/>
</dbReference>
<dbReference type="PANTHER" id="PTHR43792:SF1">
    <property type="entry name" value="N-ACETYLTRANSFERASE DOMAIN-CONTAINING PROTEIN"/>
    <property type="match status" value="1"/>
</dbReference>
<dbReference type="PANTHER" id="PTHR43792">
    <property type="entry name" value="GNAT FAMILY, PUTATIVE (AFU_ORTHOLOGUE AFUA_3G00765)-RELATED-RELATED"/>
    <property type="match status" value="1"/>
</dbReference>
<dbReference type="AlphaFoldDB" id="A0A9X3P8Y4"/>
<accession>A0A9X3P8Y4</accession>
<dbReference type="SUPFAM" id="SSF55729">
    <property type="entry name" value="Acyl-CoA N-acyltransferases (Nat)"/>
    <property type="match status" value="1"/>
</dbReference>
<proteinExistence type="predicted"/>
<gene>
    <name evidence="2" type="ORF">O1R50_05865</name>
</gene>
<name>A0A9X3P8Y4_9ACTN</name>
<comment type="caution">
    <text evidence="2">The sequence shown here is derived from an EMBL/GenBank/DDBJ whole genome shotgun (WGS) entry which is preliminary data.</text>
</comment>
<feature type="domain" description="N-acetyltransferase" evidence="1">
    <location>
        <begin position="35"/>
        <end position="199"/>
    </location>
</feature>
<organism evidence="2 3">
    <name type="scientific">Glycomyces luteolus</name>
    <dbReference type="NCBI Taxonomy" id="2670330"/>
    <lineage>
        <taxon>Bacteria</taxon>
        <taxon>Bacillati</taxon>
        <taxon>Actinomycetota</taxon>
        <taxon>Actinomycetes</taxon>
        <taxon>Glycomycetales</taxon>
        <taxon>Glycomycetaceae</taxon>
        <taxon>Glycomyces</taxon>
    </lineage>
</organism>
<dbReference type="EMBL" id="JAPZVP010000004">
    <property type="protein sequence ID" value="MDA1359138.1"/>
    <property type="molecule type" value="Genomic_DNA"/>
</dbReference>
<keyword evidence="3" id="KW-1185">Reference proteome</keyword>
<dbReference type="RefSeq" id="WP_270108971.1">
    <property type="nucleotide sequence ID" value="NZ_JAPZVP010000004.1"/>
</dbReference>